<accession>A0A1G5GHV8</accession>
<feature type="signal peptide" evidence="1">
    <location>
        <begin position="1"/>
        <end position="19"/>
    </location>
</feature>
<evidence type="ECO:0000256" key="1">
    <source>
        <dbReference type="SAM" id="SignalP"/>
    </source>
</evidence>
<name>A0A1G5GHV8_9FLAO</name>
<protein>
    <submittedName>
        <fullName evidence="2">Long-chain fatty acid transport protein</fullName>
    </submittedName>
</protein>
<proteinExistence type="predicted"/>
<evidence type="ECO:0000313" key="2">
    <source>
        <dbReference type="EMBL" id="SCY51162.1"/>
    </source>
</evidence>
<gene>
    <name evidence="2" type="ORF">SAMN02927903_01589</name>
</gene>
<evidence type="ECO:0000313" key="3">
    <source>
        <dbReference type="Proteomes" id="UP000199354"/>
    </source>
</evidence>
<dbReference type="SUPFAM" id="SSF56935">
    <property type="entry name" value="Porins"/>
    <property type="match status" value="1"/>
</dbReference>
<reference evidence="2 3" key="1">
    <citation type="submission" date="2016-10" db="EMBL/GenBank/DDBJ databases">
        <authorList>
            <person name="de Groot N.N."/>
        </authorList>
    </citation>
    <scope>NUCLEOTIDE SEQUENCE [LARGE SCALE GENOMIC DNA]</scope>
    <source>
        <strain evidence="2 3">CGMCC 1.7031</strain>
    </source>
</reference>
<dbReference type="OrthoDB" id="1491239at2"/>
<keyword evidence="1" id="KW-0732">Signal</keyword>
<dbReference type="AlphaFoldDB" id="A0A1G5GHV8"/>
<dbReference type="EMBL" id="FMVF01000006">
    <property type="protein sequence ID" value="SCY51162.1"/>
    <property type="molecule type" value="Genomic_DNA"/>
</dbReference>
<keyword evidence="3" id="KW-1185">Reference proteome</keyword>
<feature type="chain" id="PRO_5011706325" evidence="1">
    <location>
        <begin position="20"/>
        <end position="416"/>
    </location>
</feature>
<dbReference type="Gene3D" id="2.40.160.60">
    <property type="entry name" value="Outer membrane protein transport protein (OMPP1/FadL/TodX)"/>
    <property type="match status" value="1"/>
</dbReference>
<sequence>MVKRFLLPLFILFSLAAQAQQGTASPYSFFGIGEVKFKGAVENRLMGSVAVFGDSIHLNLQNPASYSTLKLTTFTVAGSFNSGRYHSYQGNEKAQRTTFDYLAVGLPVTKNIGVSFGLVPFTAVGYKVRNEDTEGLIRKYNGSGGVNKAYVGFAYKINSKFNVGADLGYHFGEIETNGIIANPTFLQFGTKETNNTDLTGLSVTLGAMYKTRINKKYDLYASATYMPETSLTLRNQRIYGLIEYVEDYDPGIVEQLDAANQKRTLKLPSKFSVGAGFGQERKWLIGTELTLQQSSNFGNRFADISNATFENGFRYSVGGYYIPNYASFSSYFSKIVYRAGFRYENTGLVVNNQKIKDYAVTGGFGFPLGGTFSNLNAGVELGRKGTGLANLVEENYLNVIISLSLNDQWFVKRRYD</sequence>
<organism evidence="2 3">
    <name type="scientific">Flavobacterium caeni</name>
    <dbReference type="NCBI Taxonomy" id="490189"/>
    <lineage>
        <taxon>Bacteria</taxon>
        <taxon>Pseudomonadati</taxon>
        <taxon>Bacteroidota</taxon>
        <taxon>Flavobacteriia</taxon>
        <taxon>Flavobacteriales</taxon>
        <taxon>Flavobacteriaceae</taxon>
        <taxon>Flavobacterium</taxon>
    </lineage>
</organism>
<dbReference type="Proteomes" id="UP000199354">
    <property type="component" value="Unassembled WGS sequence"/>
</dbReference>
<dbReference type="RefSeq" id="WP_091141752.1">
    <property type="nucleotide sequence ID" value="NZ_FMVF01000006.1"/>
</dbReference>
<dbReference type="STRING" id="490189.SAMN02927903_01589"/>